<dbReference type="AlphaFoldDB" id="A0A0A9FGP6"/>
<reference evidence="1" key="2">
    <citation type="journal article" date="2015" name="Data Brief">
        <title>Shoot transcriptome of the giant reed, Arundo donax.</title>
        <authorList>
            <person name="Barrero R.A."/>
            <person name="Guerrero F.D."/>
            <person name="Moolhuijzen P."/>
            <person name="Goolsby J.A."/>
            <person name="Tidwell J."/>
            <person name="Bellgard S.E."/>
            <person name="Bellgard M.I."/>
        </authorList>
    </citation>
    <scope>NUCLEOTIDE SEQUENCE</scope>
    <source>
        <tissue evidence="1">Shoot tissue taken approximately 20 cm above the soil surface</tissue>
    </source>
</reference>
<sequence length="47" mass="5759">MQFMLHHKMNDITALYKITTEKHVQEDKLDYAERNQKHIFPRKKTNS</sequence>
<proteinExistence type="predicted"/>
<protein>
    <submittedName>
        <fullName evidence="1">Uncharacterized protein</fullName>
    </submittedName>
</protein>
<dbReference type="EMBL" id="GBRH01188600">
    <property type="protein sequence ID" value="JAE09296.1"/>
    <property type="molecule type" value="Transcribed_RNA"/>
</dbReference>
<reference evidence="1" key="1">
    <citation type="submission" date="2014-09" db="EMBL/GenBank/DDBJ databases">
        <authorList>
            <person name="Magalhaes I.L.F."/>
            <person name="Oliveira U."/>
            <person name="Santos F.R."/>
            <person name="Vidigal T.H.D.A."/>
            <person name="Brescovit A.D."/>
            <person name="Santos A.J."/>
        </authorList>
    </citation>
    <scope>NUCLEOTIDE SEQUENCE</scope>
    <source>
        <tissue evidence="1">Shoot tissue taken approximately 20 cm above the soil surface</tissue>
    </source>
</reference>
<organism evidence="1">
    <name type="scientific">Arundo donax</name>
    <name type="common">Giant reed</name>
    <name type="synonym">Donax arundinaceus</name>
    <dbReference type="NCBI Taxonomy" id="35708"/>
    <lineage>
        <taxon>Eukaryota</taxon>
        <taxon>Viridiplantae</taxon>
        <taxon>Streptophyta</taxon>
        <taxon>Embryophyta</taxon>
        <taxon>Tracheophyta</taxon>
        <taxon>Spermatophyta</taxon>
        <taxon>Magnoliopsida</taxon>
        <taxon>Liliopsida</taxon>
        <taxon>Poales</taxon>
        <taxon>Poaceae</taxon>
        <taxon>PACMAD clade</taxon>
        <taxon>Arundinoideae</taxon>
        <taxon>Arundineae</taxon>
        <taxon>Arundo</taxon>
    </lineage>
</organism>
<name>A0A0A9FGP6_ARUDO</name>
<evidence type="ECO:0000313" key="1">
    <source>
        <dbReference type="EMBL" id="JAE09296.1"/>
    </source>
</evidence>
<accession>A0A0A9FGP6</accession>